<dbReference type="PANTHER" id="PTHR46851">
    <property type="entry name" value="OS01G0884500 PROTEIN"/>
    <property type="match status" value="1"/>
</dbReference>
<dbReference type="PROSITE" id="PS50829">
    <property type="entry name" value="GYF"/>
    <property type="match status" value="1"/>
</dbReference>
<dbReference type="Gene3D" id="3.30.1490.40">
    <property type="match status" value="1"/>
</dbReference>
<organism evidence="3 4">
    <name type="scientific">Protea cynaroides</name>
    <dbReference type="NCBI Taxonomy" id="273540"/>
    <lineage>
        <taxon>Eukaryota</taxon>
        <taxon>Viridiplantae</taxon>
        <taxon>Streptophyta</taxon>
        <taxon>Embryophyta</taxon>
        <taxon>Tracheophyta</taxon>
        <taxon>Spermatophyta</taxon>
        <taxon>Magnoliopsida</taxon>
        <taxon>Proteales</taxon>
        <taxon>Proteaceae</taxon>
        <taxon>Protea</taxon>
    </lineage>
</organism>
<dbReference type="OrthoDB" id="1870062at2759"/>
<evidence type="ECO:0000259" key="2">
    <source>
        <dbReference type="PROSITE" id="PS50829"/>
    </source>
</evidence>
<dbReference type="InterPro" id="IPR035445">
    <property type="entry name" value="GYF-like_dom_sf"/>
</dbReference>
<accession>A0A9Q0KAE9</accession>
<feature type="domain" description="GYF" evidence="2">
    <location>
        <begin position="290"/>
        <end position="344"/>
    </location>
</feature>
<keyword evidence="4" id="KW-1185">Reference proteome</keyword>
<proteinExistence type="predicted"/>
<dbReference type="InterPro" id="IPR003169">
    <property type="entry name" value="GYF"/>
</dbReference>
<dbReference type="InterPro" id="IPR045894">
    <property type="entry name" value="At5g08430-like"/>
</dbReference>
<gene>
    <name evidence="3" type="ORF">NE237_018757</name>
</gene>
<feature type="region of interest" description="Disordered" evidence="1">
    <location>
        <begin position="188"/>
        <end position="229"/>
    </location>
</feature>
<evidence type="ECO:0000256" key="1">
    <source>
        <dbReference type="SAM" id="MobiDB-lite"/>
    </source>
</evidence>
<sequence length="349" mass="39071">MLQEIPSIIAEIVPEVTLQHSLLDMKEGKYDSPRVILVGALGSSTEDLSGDGAVSDRKFNGDVGDQYSVIVQGGQHHAYVAEQPYQSVELDKQTRDVACAAVKQQHQPTEVEEKKKGKLITCILKEQDQAIEVTVESNREMQQSEVEEVSSRGIQLREYKQVEIGEERSRDMQFACTAEQQHNVLQVNEDSRSMQQQDDPVKIDVGSSRSSRESPLTDVTEKEDPQMGVEHTGGAITFDLDDNEGNCTMLQRQRDSAIQVVELSDDDKASGDDKCTGHTARNQNLEDPDKSIWYYVDPFGDAQGPFPMSALKRWSDNNYFGPDFKVWKVGQSQEEAILLTDALLDFPRN</sequence>
<dbReference type="SUPFAM" id="SSF55277">
    <property type="entry name" value="GYF domain"/>
    <property type="match status" value="1"/>
</dbReference>
<dbReference type="Pfam" id="PF02213">
    <property type="entry name" value="GYF"/>
    <property type="match status" value="1"/>
</dbReference>
<evidence type="ECO:0000313" key="4">
    <source>
        <dbReference type="Proteomes" id="UP001141806"/>
    </source>
</evidence>
<reference evidence="3" key="1">
    <citation type="journal article" date="2023" name="Plant J.">
        <title>The genome of the king protea, Protea cynaroides.</title>
        <authorList>
            <person name="Chang J."/>
            <person name="Duong T.A."/>
            <person name="Schoeman C."/>
            <person name="Ma X."/>
            <person name="Roodt D."/>
            <person name="Barker N."/>
            <person name="Li Z."/>
            <person name="Van de Peer Y."/>
            <person name="Mizrachi E."/>
        </authorList>
    </citation>
    <scope>NUCLEOTIDE SEQUENCE</scope>
    <source>
        <tissue evidence="3">Young leaves</tissue>
    </source>
</reference>
<dbReference type="AlphaFoldDB" id="A0A9Q0KAE9"/>
<dbReference type="SMART" id="SM00444">
    <property type="entry name" value="GYF"/>
    <property type="match status" value="1"/>
</dbReference>
<name>A0A9Q0KAE9_9MAGN</name>
<protein>
    <recommendedName>
        <fullName evidence="2">GYF domain-containing protein</fullName>
    </recommendedName>
</protein>
<feature type="compositionally biased region" description="Polar residues" evidence="1">
    <location>
        <begin position="188"/>
        <end position="198"/>
    </location>
</feature>
<dbReference type="EMBL" id="JAMYWD010000007">
    <property type="protein sequence ID" value="KAJ4966908.1"/>
    <property type="molecule type" value="Genomic_DNA"/>
</dbReference>
<comment type="caution">
    <text evidence="3">The sequence shown here is derived from an EMBL/GenBank/DDBJ whole genome shotgun (WGS) entry which is preliminary data.</text>
</comment>
<dbReference type="Proteomes" id="UP001141806">
    <property type="component" value="Unassembled WGS sequence"/>
</dbReference>
<evidence type="ECO:0000313" key="3">
    <source>
        <dbReference type="EMBL" id="KAJ4966908.1"/>
    </source>
</evidence>
<dbReference type="PANTHER" id="PTHR46851:SF11">
    <property type="entry name" value="GYF DOMAIN-CONTAINING PROTEIN"/>
    <property type="match status" value="1"/>
</dbReference>